<evidence type="ECO:0000256" key="12">
    <source>
        <dbReference type="ARBA" id="ARBA00030363"/>
    </source>
</evidence>
<organism evidence="19 20">
    <name type="scientific">Ignelater luminosus</name>
    <name type="common">Cucubano</name>
    <name type="synonym">Pyrophorus luminosus</name>
    <dbReference type="NCBI Taxonomy" id="2038154"/>
    <lineage>
        <taxon>Eukaryota</taxon>
        <taxon>Metazoa</taxon>
        <taxon>Ecdysozoa</taxon>
        <taxon>Arthropoda</taxon>
        <taxon>Hexapoda</taxon>
        <taxon>Insecta</taxon>
        <taxon>Pterygota</taxon>
        <taxon>Neoptera</taxon>
        <taxon>Endopterygota</taxon>
        <taxon>Coleoptera</taxon>
        <taxon>Polyphaga</taxon>
        <taxon>Elateriformia</taxon>
        <taxon>Elateroidea</taxon>
        <taxon>Elateridae</taxon>
        <taxon>Agrypninae</taxon>
        <taxon>Pyrophorini</taxon>
        <taxon>Ignelater</taxon>
    </lineage>
</organism>
<dbReference type="InterPro" id="IPR003819">
    <property type="entry name" value="TauD/TfdA-like"/>
</dbReference>
<dbReference type="CDD" id="cd00250">
    <property type="entry name" value="CAS_like"/>
    <property type="match status" value="1"/>
</dbReference>
<evidence type="ECO:0000256" key="9">
    <source>
        <dbReference type="ARBA" id="ARBA00022964"/>
    </source>
</evidence>
<dbReference type="PANTHER" id="PTHR10696">
    <property type="entry name" value="GAMMA-BUTYROBETAINE HYDROXYLASE-RELATED"/>
    <property type="match status" value="1"/>
</dbReference>
<comment type="similarity">
    <text evidence="4">Belongs to the gamma-BBH/TMLD family.</text>
</comment>
<comment type="cofactor">
    <cofactor evidence="2">
        <name>L-ascorbate</name>
        <dbReference type="ChEBI" id="CHEBI:38290"/>
    </cofactor>
</comment>
<dbReference type="PANTHER" id="PTHR10696:SF51">
    <property type="entry name" value="TRIMETHYLLYSINE DIOXYGENASE, MITOCHONDRIAL"/>
    <property type="match status" value="1"/>
</dbReference>
<dbReference type="Pfam" id="PF06155">
    <property type="entry name" value="GBBH-like_N"/>
    <property type="match status" value="1"/>
</dbReference>
<dbReference type="InterPro" id="IPR050411">
    <property type="entry name" value="AlphaKG_dependent_hydroxylases"/>
</dbReference>
<dbReference type="GO" id="GO:0005739">
    <property type="term" value="C:mitochondrion"/>
    <property type="evidence" value="ECO:0007669"/>
    <property type="project" value="TreeGrafter"/>
</dbReference>
<dbReference type="FunFam" id="3.60.130.10:FF:000001">
    <property type="entry name" value="Trimethyllysine dioxygenase, mitochondrial"/>
    <property type="match status" value="1"/>
</dbReference>
<dbReference type="AlphaFoldDB" id="A0A8K0G957"/>
<dbReference type="Gene3D" id="3.30.2020.30">
    <property type="match status" value="1"/>
</dbReference>
<evidence type="ECO:0000256" key="4">
    <source>
        <dbReference type="ARBA" id="ARBA00008654"/>
    </source>
</evidence>
<keyword evidence="20" id="KW-1185">Reference proteome</keyword>
<evidence type="ECO:0000256" key="15">
    <source>
        <dbReference type="ARBA" id="ARBA00046008"/>
    </source>
</evidence>
<dbReference type="NCBIfam" id="TIGR02410">
    <property type="entry name" value="carnitine_TMLD"/>
    <property type="match status" value="1"/>
</dbReference>
<evidence type="ECO:0000256" key="10">
    <source>
        <dbReference type="ARBA" id="ARBA00023002"/>
    </source>
</evidence>
<keyword evidence="10" id="KW-0560">Oxidoreductase</keyword>
<comment type="pathway">
    <text evidence="3">Amine and polyamine biosynthesis; carnitine biosynthesis.</text>
</comment>
<keyword evidence="8" id="KW-0124">Carnitine biosynthesis</keyword>
<dbReference type="Pfam" id="PF02668">
    <property type="entry name" value="TauD"/>
    <property type="match status" value="1"/>
</dbReference>
<keyword evidence="9" id="KW-0223">Dioxygenase</keyword>
<dbReference type="EMBL" id="VTPC01008092">
    <property type="protein sequence ID" value="KAF2893292.1"/>
    <property type="molecule type" value="Genomic_DNA"/>
</dbReference>
<reference evidence="19" key="1">
    <citation type="submission" date="2019-08" db="EMBL/GenBank/DDBJ databases">
        <title>The genome of the North American firefly Photinus pyralis.</title>
        <authorList>
            <consortium name="Photinus pyralis genome working group"/>
            <person name="Fallon T.R."/>
            <person name="Sander Lower S.E."/>
            <person name="Weng J.-K."/>
        </authorList>
    </citation>
    <scope>NUCLEOTIDE SEQUENCE</scope>
    <source>
        <strain evidence="19">TRF0915ILg1</strain>
        <tissue evidence="19">Whole body</tissue>
    </source>
</reference>
<dbReference type="UniPathway" id="UPA00118"/>
<dbReference type="GO" id="GO:0050353">
    <property type="term" value="F:trimethyllysine dioxygenase activity"/>
    <property type="evidence" value="ECO:0007669"/>
    <property type="project" value="UniProtKB-EC"/>
</dbReference>
<comment type="cofactor">
    <cofactor evidence="1">
        <name>Fe(2+)</name>
        <dbReference type="ChEBI" id="CHEBI:29033"/>
    </cofactor>
</comment>
<evidence type="ECO:0000256" key="5">
    <source>
        <dbReference type="ARBA" id="ARBA00012267"/>
    </source>
</evidence>
<dbReference type="FunFam" id="3.30.2020.30:FF:000002">
    <property type="entry name" value="Putative gamma-butyrobetaine dioxygenase"/>
    <property type="match status" value="1"/>
</dbReference>
<feature type="domain" description="TauD/TfdA-like" evidence="17">
    <location>
        <begin position="113"/>
        <end position="350"/>
    </location>
</feature>
<dbReference type="InterPro" id="IPR042098">
    <property type="entry name" value="TauD-like_sf"/>
</dbReference>
<evidence type="ECO:0000256" key="2">
    <source>
        <dbReference type="ARBA" id="ARBA00001961"/>
    </source>
</evidence>
<evidence type="ECO:0000256" key="11">
    <source>
        <dbReference type="ARBA" id="ARBA00023004"/>
    </source>
</evidence>
<dbReference type="GO" id="GO:0005506">
    <property type="term" value="F:iron ion binding"/>
    <property type="evidence" value="ECO:0007669"/>
    <property type="project" value="InterPro"/>
</dbReference>
<dbReference type="InterPro" id="IPR038492">
    <property type="entry name" value="GBBH-like_N_sf"/>
</dbReference>
<name>A0A8K0G957_IGNLU</name>
<evidence type="ECO:0000256" key="7">
    <source>
        <dbReference type="ARBA" id="ARBA00022723"/>
    </source>
</evidence>
<evidence type="ECO:0000256" key="13">
    <source>
        <dbReference type="ARBA" id="ARBA00031778"/>
    </source>
</evidence>
<feature type="domain" description="Gamma-butyrobetaine hydroxylase-like N-terminal" evidence="18">
    <location>
        <begin position="10"/>
        <end position="86"/>
    </location>
</feature>
<dbReference type="GO" id="GO:0045329">
    <property type="term" value="P:carnitine biosynthetic process"/>
    <property type="evidence" value="ECO:0007669"/>
    <property type="project" value="UniProtKB-UniPathway"/>
</dbReference>
<evidence type="ECO:0000256" key="1">
    <source>
        <dbReference type="ARBA" id="ARBA00001954"/>
    </source>
</evidence>
<evidence type="ECO:0000259" key="18">
    <source>
        <dbReference type="Pfam" id="PF06155"/>
    </source>
</evidence>
<keyword evidence="7" id="KW-0479">Metal-binding</keyword>
<evidence type="ECO:0000256" key="3">
    <source>
        <dbReference type="ARBA" id="ARBA00005022"/>
    </source>
</evidence>
<dbReference type="EC" id="1.14.11.8" evidence="5"/>
<evidence type="ECO:0000256" key="16">
    <source>
        <dbReference type="ARBA" id="ARBA00049334"/>
    </source>
</evidence>
<dbReference type="OrthoDB" id="408743at2759"/>
<dbReference type="Proteomes" id="UP000801492">
    <property type="component" value="Unassembled WGS sequence"/>
</dbReference>
<evidence type="ECO:0000313" key="20">
    <source>
        <dbReference type="Proteomes" id="UP000801492"/>
    </source>
</evidence>
<comment type="catalytic activity">
    <reaction evidence="16">
        <text>N(6),N(6),N(6)-trimethyl-L-lysine + 2-oxoglutarate + O2 = (3S)-3-hydroxy-N(6),N(6),N(6)-trimethyl-L-lysine + succinate + CO2</text>
        <dbReference type="Rhea" id="RHEA:14181"/>
        <dbReference type="ChEBI" id="CHEBI:15379"/>
        <dbReference type="ChEBI" id="CHEBI:16526"/>
        <dbReference type="ChEBI" id="CHEBI:16810"/>
        <dbReference type="ChEBI" id="CHEBI:30031"/>
        <dbReference type="ChEBI" id="CHEBI:58100"/>
        <dbReference type="ChEBI" id="CHEBI:141499"/>
        <dbReference type="EC" id="1.14.11.8"/>
    </reaction>
</comment>
<comment type="caution">
    <text evidence="19">The sequence shown here is derived from an EMBL/GenBank/DDBJ whole genome shotgun (WGS) entry which is preliminary data.</text>
</comment>
<dbReference type="SUPFAM" id="SSF51197">
    <property type="entry name" value="Clavaminate synthase-like"/>
    <property type="match status" value="1"/>
</dbReference>
<keyword evidence="11" id="KW-0408">Iron</keyword>
<evidence type="ECO:0000256" key="6">
    <source>
        <dbReference type="ARBA" id="ARBA00016835"/>
    </source>
</evidence>
<proteinExistence type="inferred from homology"/>
<evidence type="ECO:0000259" key="17">
    <source>
        <dbReference type="Pfam" id="PF02668"/>
    </source>
</evidence>
<accession>A0A8K0G957</accession>
<comment type="function">
    <text evidence="15">Converts trimethyllysine (TML) into hydroxytrimethyllysine (HTML).</text>
</comment>
<dbReference type="InterPro" id="IPR012776">
    <property type="entry name" value="Trimethyllysine_dOase"/>
</dbReference>
<evidence type="ECO:0000256" key="14">
    <source>
        <dbReference type="ARBA" id="ARBA00032283"/>
    </source>
</evidence>
<dbReference type="InterPro" id="IPR010376">
    <property type="entry name" value="GBBH-like_N"/>
</dbReference>
<evidence type="ECO:0000256" key="8">
    <source>
        <dbReference type="ARBA" id="ARBA00022873"/>
    </source>
</evidence>
<protein>
    <recommendedName>
        <fullName evidence="6">Trimethyllysine dioxygenase, mitochondrial</fullName>
        <ecNumber evidence="5">1.14.11.8</ecNumber>
    </recommendedName>
    <alternativeName>
        <fullName evidence="13">Epsilon-trimethyllysine 2-oxoglutarate dioxygenase</fullName>
    </alternativeName>
    <alternativeName>
        <fullName evidence="12">TML hydroxylase</fullName>
    </alternativeName>
    <alternativeName>
        <fullName evidence="14">TML-alpha-ketoglutarate dioxygenase</fullName>
    </alternativeName>
</protein>
<dbReference type="Gene3D" id="3.60.130.10">
    <property type="entry name" value="Clavaminate synthase-like"/>
    <property type="match status" value="1"/>
</dbReference>
<evidence type="ECO:0000313" key="19">
    <source>
        <dbReference type="EMBL" id="KAF2893292.1"/>
    </source>
</evidence>
<gene>
    <name evidence="19" type="ORF">ILUMI_12880</name>
</gene>
<sequence>MGFQLYEYREFIEIQYNSEKTLKFYYIWLRDHCRCSQCYNTKTHQISSNILNIPINIKPSKVEIIEDNLYITWEDKHQTTYSLPSLEKTDFPLISKREIVLWNKNNVSHFQDVKIPSKIYFENEDGPKKLLHSLLKYGFGLVTDVEPTLEATQMVAEKIAPVQKTYFGEMWSVSNDYQFSDTAYTNVALGAHTDNTYFTEAAGLQIFHMLSREGTGGETLLVDGFNVATNLKNRDKDDFEFLCKYSIESQYIEEGNHFSNIEPVIKLHTITKQLLQVRYNRYDRAMLQCIPQEKILQFYKAYKSFGNEVCNPINEWWLKLQPGSVLFIDNFRVLHGRAAYTGQRNLCGCYLSRVEWLSKARTLGLNIL</sequence>